<dbReference type="EMBL" id="SDMP01000011">
    <property type="protein sequence ID" value="RYR27627.1"/>
    <property type="molecule type" value="Genomic_DNA"/>
</dbReference>
<sequence length="473" mass="53572">MFLPFSLSNTNISIHPFPFNFLLKVFDIFGMECSNTKLIKPNPNISEIVSKLAKVCTLKSIGVFSSELPNLHHLHKPVCDNASVSGNTSSVASDDNRSHGQKIHPHPIEFEVPKGEGFCAGLEIMKIFDVVSAIKLAYLELQQAHIPYDPHKVVSADKRVSAELEKLCKFKVEYKEKQCRIAMLNAGRFDRLRSEIKAKEALLGKLKGKNNVKDSKILRLRQELHDLEMVNKNLTEKIKRINKMKNASVSSVAKFHEVFEASSMSIHDFAKPLISLMKASGWDLDAAAKWIENDAVYVKRGDKKYAFEAYIARRMFHGVSLRSYDVGDVVKFDDPIDALMENPDSDFSKFCRTKYLLVVHRTMEESFFGNLDHRSLVSNGKHPRTEFYQLFTKMAKWVWVLLGSAASIDPNATMFYADNGSMFSSLYMESVNVEREIAEQGTYSVQFMIMPGIKIGQTLVKSQVYISKQSEAL</sequence>
<dbReference type="Proteomes" id="UP000289738">
    <property type="component" value="Chromosome B01"/>
</dbReference>
<evidence type="ECO:0000313" key="5">
    <source>
        <dbReference type="Proteomes" id="UP000289738"/>
    </source>
</evidence>
<dbReference type="Pfam" id="PF04859">
    <property type="entry name" value="DUF641"/>
    <property type="match status" value="1"/>
</dbReference>
<dbReference type="InterPro" id="IPR056813">
    <property type="entry name" value="GIL1_IRKI_C"/>
</dbReference>
<evidence type="ECO:0000256" key="1">
    <source>
        <dbReference type="SAM" id="Coils"/>
    </source>
</evidence>
<keyword evidence="5" id="KW-1185">Reference proteome</keyword>
<accession>A0A445AMF0</accession>
<feature type="domain" description="GIL1/IRKI C-terminal" evidence="3">
    <location>
        <begin position="414"/>
        <end position="465"/>
    </location>
</feature>
<proteinExistence type="predicted"/>
<evidence type="ECO:0000313" key="4">
    <source>
        <dbReference type="EMBL" id="RYR27627.1"/>
    </source>
</evidence>
<evidence type="ECO:0000259" key="2">
    <source>
        <dbReference type="Pfam" id="PF04859"/>
    </source>
</evidence>
<dbReference type="Pfam" id="PF24994">
    <property type="entry name" value="GIL1_IRKI_C"/>
    <property type="match status" value="1"/>
</dbReference>
<dbReference type="PANTHER" id="PTHR31161">
    <property type="entry name" value="PROTEIN GRAVITROPIC IN THE LIGHT 1"/>
    <property type="match status" value="1"/>
</dbReference>
<comment type="caution">
    <text evidence="4">The sequence shown here is derived from an EMBL/GenBank/DDBJ whole genome shotgun (WGS) entry which is preliminary data.</text>
</comment>
<evidence type="ECO:0000259" key="3">
    <source>
        <dbReference type="Pfam" id="PF24994"/>
    </source>
</evidence>
<protein>
    <submittedName>
        <fullName evidence="4">Uncharacterized protein</fullName>
    </submittedName>
</protein>
<dbReference type="AlphaFoldDB" id="A0A445AMF0"/>
<gene>
    <name evidence="4" type="ORF">Ahy_B01g051639</name>
</gene>
<dbReference type="STRING" id="3818.A0A445AMF0"/>
<dbReference type="GO" id="GO:0009959">
    <property type="term" value="P:negative gravitropism"/>
    <property type="evidence" value="ECO:0007669"/>
    <property type="project" value="InterPro"/>
</dbReference>
<reference evidence="4 5" key="1">
    <citation type="submission" date="2019-01" db="EMBL/GenBank/DDBJ databases">
        <title>Sequencing of cultivated peanut Arachis hypogaea provides insights into genome evolution and oil improvement.</title>
        <authorList>
            <person name="Chen X."/>
        </authorList>
    </citation>
    <scope>NUCLEOTIDE SEQUENCE [LARGE SCALE GENOMIC DNA]</scope>
    <source>
        <strain evidence="5">cv. Fuhuasheng</strain>
        <tissue evidence="4">Leaves</tissue>
    </source>
</reference>
<dbReference type="GO" id="GO:0009639">
    <property type="term" value="P:response to red or far red light"/>
    <property type="evidence" value="ECO:0007669"/>
    <property type="project" value="InterPro"/>
</dbReference>
<dbReference type="InterPro" id="IPR040225">
    <property type="entry name" value="GIL1-like"/>
</dbReference>
<organism evidence="4 5">
    <name type="scientific">Arachis hypogaea</name>
    <name type="common">Peanut</name>
    <dbReference type="NCBI Taxonomy" id="3818"/>
    <lineage>
        <taxon>Eukaryota</taxon>
        <taxon>Viridiplantae</taxon>
        <taxon>Streptophyta</taxon>
        <taxon>Embryophyta</taxon>
        <taxon>Tracheophyta</taxon>
        <taxon>Spermatophyta</taxon>
        <taxon>Magnoliopsida</taxon>
        <taxon>eudicotyledons</taxon>
        <taxon>Gunneridae</taxon>
        <taxon>Pentapetalae</taxon>
        <taxon>rosids</taxon>
        <taxon>fabids</taxon>
        <taxon>Fabales</taxon>
        <taxon>Fabaceae</taxon>
        <taxon>Papilionoideae</taxon>
        <taxon>50 kb inversion clade</taxon>
        <taxon>dalbergioids sensu lato</taxon>
        <taxon>Dalbergieae</taxon>
        <taxon>Pterocarpus clade</taxon>
        <taxon>Arachis</taxon>
    </lineage>
</organism>
<feature type="domain" description="DUF641" evidence="2">
    <location>
        <begin position="124"/>
        <end position="237"/>
    </location>
</feature>
<dbReference type="InterPro" id="IPR006943">
    <property type="entry name" value="DUF641_pln"/>
</dbReference>
<feature type="coiled-coil region" evidence="1">
    <location>
        <begin position="189"/>
        <end position="247"/>
    </location>
</feature>
<name>A0A445AMF0_ARAHY</name>
<keyword evidence="1" id="KW-0175">Coiled coil</keyword>